<organism evidence="3 4">
    <name type="scientific">Xylophilus ampelinus</name>
    <dbReference type="NCBI Taxonomy" id="54067"/>
    <lineage>
        <taxon>Bacteria</taxon>
        <taxon>Pseudomonadati</taxon>
        <taxon>Pseudomonadota</taxon>
        <taxon>Betaproteobacteria</taxon>
        <taxon>Burkholderiales</taxon>
        <taxon>Xylophilus</taxon>
    </lineage>
</organism>
<dbReference type="Proteomes" id="UP000247540">
    <property type="component" value="Unassembled WGS sequence"/>
</dbReference>
<dbReference type="RefSeq" id="WP_199399821.1">
    <property type="nucleotide sequence ID" value="NZ_JAMOFZ010000006.1"/>
</dbReference>
<feature type="transmembrane region" description="Helical" evidence="2">
    <location>
        <begin position="20"/>
        <end position="48"/>
    </location>
</feature>
<accession>A0A318SV20</accession>
<name>A0A318SV20_9BURK</name>
<dbReference type="AlphaFoldDB" id="A0A318SV20"/>
<feature type="compositionally biased region" description="Low complexity" evidence="1">
    <location>
        <begin position="142"/>
        <end position="153"/>
    </location>
</feature>
<keyword evidence="2" id="KW-0812">Transmembrane</keyword>
<feature type="compositionally biased region" description="Pro residues" evidence="1">
    <location>
        <begin position="154"/>
        <end position="165"/>
    </location>
</feature>
<feature type="transmembrane region" description="Helical" evidence="2">
    <location>
        <begin position="113"/>
        <end position="133"/>
    </location>
</feature>
<comment type="caution">
    <text evidence="3">The sequence shown here is derived from an EMBL/GenBank/DDBJ whole genome shotgun (WGS) entry which is preliminary data.</text>
</comment>
<evidence type="ECO:0000256" key="2">
    <source>
        <dbReference type="SAM" id="Phobius"/>
    </source>
</evidence>
<evidence type="ECO:0000313" key="3">
    <source>
        <dbReference type="EMBL" id="PYE78564.1"/>
    </source>
</evidence>
<keyword evidence="4" id="KW-1185">Reference proteome</keyword>
<evidence type="ECO:0000313" key="4">
    <source>
        <dbReference type="Proteomes" id="UP000247540"/>
    </source>
</evidence>
<feature type="region of interest" description="Disordered" evidence="1">
    <location>
        <begin position="142"/>
        <end position="165"/>
    </location>
</feature>
<dbReference type="EMBL" id="QJTC01000006">
    <property type="protein sequence ID" value="PYE78564.1"/>
    <property type="molecule type" value="Genomic_DNA"/>
</dbReference>
<keyword evidence="2" id="KW-0472">Membrane</keyword>
<gene>
    <name evidence="3" type="ORF">DFQ15_10672</name>
</gene>
<proteinExistence type="predicted"/>
<keyword evidence="2" id="KW-1133">Transmembrane helix</keyword>
<evidence type="ECO:0000256" key="1">
    <source>
        <dbReference type="SAM" id="MobiDB-lite"/>
    </source>
</evidence>
<sequence length="165" mass="16792">MGPALLVGLTRALRKGPSHLVSFSALFSITQSLGGLAGGALLGSFQIVREKFHSNLLVQGITLADPLDAARVAAGAAAYGRVLGDGTLRQAEGAVLLAQQATREANVPAFNDVFLLTGVAACATVAWIGWLMLRQRARDRAAAAPPAGSAVPTAAPPTPTPKTSA</sequence>
<evidence type="ECO:0008006" key="5">
    <source>
        <dbReference type="Google" id="ProtNLM"/>
    </source>
</evidence>
<reference evidence="3 4" key="1">
    <citation type="submission" date="2018-06" db="EMBL/GenBank/DDBJ databases">
        <title>Genomic Encyclopedia of Type Strains, Phase III (KMG-III): the genomes of soil and plant-associated and newly described type strains.</title>
        <authorList>
            <person name="Whitman W."/>
        </authorList>
    </citation>
    <scope>NUCLEOTIDE SEQUENCE [LARGE SCALE GENOMIC DNA]</scope>
    <source>
        <strain evidence="3 4">CECT 7646</strain>
    </source>
</reference>
<protein>
    <recommendedName>
        <fullName evidence="5">MFS transporter</fullName>
    </recommendedName>
</protein>